<dbReference type="PANTHER" id="PTHR47353">
    <property type="entry name" value="THIOREDOXIN-LIKE PROTEIN HCF164, CHLOROPLASTIC"/>
    <property type="match status" value="1"/>
</dbReference>
<evidence type="ECO:0000259" key="1">
    <source>
        <dbReference type="PROSITE" id="PS51352"/>
    </source>
</evidence>
<organism evidence="2 3">
    <name type="scientific">Symplocastrum torsivum CPER-KK1</name>
    <dbReference type="NCBI Taxonomy" id="450513"/>
    <lineage>
        <taxon>Bacteria</taxon>
        <taxon>Bacillati</taxon>
        <taxon>Cyanobacteriota</taxon>
        <taxon>Cyanophyceae</taxon>
        <taxon>Oscillatoriophycideae</taxon>
        <taxon>Oscillatoriales</taxon>
        <taxon>Microcoleaceae</taxon>
        <taxon>Symplocastrum</taxon>
    </lineage>
</organism>
<dbReference type="Proteomes" id="UP000753908">
    <property type="component" value="Unassembled WGS sequence"/>
</dbReference>
<dbReference type="InterPro" id="IPR013766">
    <property type="entry name" value="Thioredoxin_domain"/>
</dbReference>
<dbReference type="AlphaFoldDB" id="A0A951PNI6"/>
<dbReference type="PROSITE" id="PS51352">
    <property type="entry name" value="THIOREDOXIN_2"/>
    <property type="match status" value="1"/>
</dbReference>
<dbReference type="PROSITE" id="PS00194">
    <property type="entry name" value="THIOREDOXIN_1"/>
    <property type="match status" value="1"/>
</dbReference>
<evidence type="ECO:0000313" key="3">
    <source>
        <dbReference type="Proteomes" id="UP000753908"/>
    </source>
</evidence>
<protein>
    <submittedName>
        <fullName evidence="2">Thioredoxin fold domain-containing protein</fullName>
    </submittedName>
</protein>
<accession>A0A951PNI6</accession>
<gene>
    <name evidence="2" type="ORF">KME25_16555</name>
</gene>
<feature type="domain" description="Thioredoxin" evidence="1">
    <location>
        <begin position="36"/>
        <end position="169"/>
    </location>
</feature>
<dbReference type="GO" id="GO:0016671">
    <property type="term" value="F:oxidoreductase activity, acting on a sulfur group of donors, disulfide as acceptor"/>
    <property type="evidence" value="ECO:0007669"/>
    <property type="project" value="TreeGrafter"/>
</dbReference>
<reference evidence="2" key="2">
    <citation type="journal article" date="2022" name="Microbiol. Resour. Announc.">
        <title>Metagenome Sequencing to Explore Phylogenomics of Terrestrial Cyanobacteria.</title>
        <authorList>
            <person name="Ward R.D."/>
            <person name="Stajich J.E."/>
            <person name="Johansen J.R."/>
            <person name="Huntemann M."/>
            <person name="Clum A."/>
            <person name="Foster B."/>
            <person name="Foster B."/>
            <person name="Roux S."/>
            <person name="Palaniappan K."/>
            <person name="Varghese N."/>
            <person name="Mukherjee S."/>
            <person name="Reddy T.B.K."/>
            <person name="Daum C."/>
            <person name="Copeland A."/>
            <person name="Chen I.A."/>
            <person name="Ivanova N.N."/>
            <person name="Kyrpides N.C."/>
            <person name="Shapiro N."/>
            <person name="Eloe-Fadrosh E.A."/>
            <person name="Pietrasiak N."/>
        </authorList>
    </citation>
    <scope>NUCLEOTIDE SEQUENCE</scope>
    <source>
        <strain evidence="2">CPER-KK1</strain>
    </source>
</reference>
<dbReference type="PANTHER" id="PTHR47353:SF1">
    <property type="entry name" value="THIOREDOXIN-LIKE PROTEIN HCF164, CHLOROPLASTIC"/>
    <property type="match status" value="1"/>
</dbReference>
<reference evidence="2" key="1">
    <citation type="submission" date="2021-05" db="EMBL/GenBank/DDBJ databases">
        <authorList>
            <person name="Pietrasiak N."/>
            <person name="Ward R."/>
            <person name="Stajich J.E."/>
            <person name="Kurbessoian T."/>
        </authorList>
    </citation>
    <scope>NUCLEOTIDE SEQUENCE</scope>
    <source>
        <strain evidence="2">CPER-KK1</strain>
    </source>
</reference>
<dbReference type="Gene3D" id="3.40.30.10">
    <property type="entry name" value="Glutaredoxin"/>
    <property type="match status" value="1"/>
</dbReference>
<dbReference type="InterPro" id="IPR044241">
    <property type="entry name" value="TxlA/HCF164"/>
</dbReference>
<evidence type="ECO:0000313" key="2">
    <source>
        <dbReference type="EMBL" id="MBW4546038.1"/>
    </source>
</evidence>
<name>A0A951PNI6_9CYAN</name>
<dbReference type="EMBL" id="JAHHIF010000020">
    <property type="protein sequence ID" value="MBW4546038.1"/>
    <property type="molecule type" value="Genomic_DNA"/>
</dbReference>
<dbReference type="InterPro" id="IPR036249">
    <property type="entry name" value="Thioredoxin-like_sf"/>
</dbReference>
<dbReference type="Pfam" id="PF00085">
    <property type="entry name" value="Thioredoxin"/>
    <property type="match status" value="1"/>
</dbReference>
<comment type="caution">
    <text evidence="2">The sequence shown here is derived from an EMBL/GenBank/DDBJ whole genome shotgun (WGS) entry which is preliminary data.</text>
</comment>
<dbReference type="SUPFAM" id="SSF52833">
    <property type="entry name" value="Thioredoxin-like"/>
    <property type="match status" value="1"/>
</dbReference>
<proteinExistence type="predicted"/>
<dbReference type="InterPro" id="IPR017937">
    <property type="entry name" value="Thioredoxin_CS"/>
</dbReference>
<sequence length="169" mass="19182">MSRLRMKRSQNEMDSTKPKLRFSLIAGLFILFCCACFFLTRLDQAAASPMSLDGLTHLRAMAQQSVPYDTALSNGKPTLVEFYADWCTSCQALAPSVTKFHEQYGSQVNFVMLNVDESQWRQEVQQYHVRGVPQLFFITPDLQVLKTLIGKVPEPILAQHLEQLVNPTL</sequence>